<dbReference type="OrthoDB" id="681016at2"/>
<reference evidence="1 2" key="1">
    <citation type="submission" date="2016-05" db="EMBL/GenBank/DDBJ databases">
        <title>Niabella ginsenosidivorans BS26 whole genome sequencing.</title>
        <authorList>
            <person name="Im W.T."/>
            <person name="Siddiqi M.Z."/>
        </authorList>
    </citation>
    <scope>NUCLEOTIDE SEQUENCE [LARGE SCALE GENOMIC DNA]</scope>
    <source>
        <strain evidence="1 2">BS26</strain>
    </source>
</reference>
<dbReference type="AlphaFoldDB" id="A0A1A9HZT7"/>
<dbReference type="KEGG" id="nia:A8C56_07870"/>
<evidence type="ECO:0000313" key="1">
    <source>
        <dbReference type="EMBL" id="ANH80908.1"/>
    </source>
</evidence>
<proteinExistence type="predicted"/>
<dbReference type="STRING" id="1176587.A8C56_07870"/>
<accession>A0A1A9HZT7</accession>
<dbReference type="SUPFAM" id="SSF51126">
    <property type="entry name" value="Pectin lyase-like"/>
    <property type="match status" value="1"/>
</dbReference>
<name>A0A1A9HZT7_9BACT</name>
<dbReference type="RefSeq" id="WP_067754208.1">
    <property type="nucleotide sequence ID" value="NZ_CP015772.1"/>
</dbReference>
<evidence type="ECO:0000313" key="2">
    <source>
        <dbReference type="Proteomes" id="UP000077667"/>
    </source>
</evidence>
<dbReference type="Gene3D" id="2.160.20.10">
    <property type="entry name" value="Single-stranded right-handed beta-helix, Pectin lyase-like"/>
    <property type="match status" value="1"/>
</dbReference>
<dbReference type="EMBL" id="CP015772">
    <property type="protein sequence ID" value="ANH80908.1"/>
    <property type="molecule type" value="Genomic_DNA"/>
</dbReference>
<evidence type="ECO:0008006" key="3">
    <source>
        <dbReference type="Google" id="ProtNLM"/>
    </source>
</evidence>
<keyword evidence="2" id="KW-1185">Reference proteome</keyword>
<gene>
    <name evidence="1" type="ORF">A8C56_07870</name>
</gene>
<dbReference type="InterPro" id="IPR012334">
    <property type="entry name" value="Pectin_lyas_fold"/>
</dbReference>
<protein>
    <recommendedName>
        <fullName evidence="3">Pectate lyase superfamily protein domain-containing protein</fullName>
    </recommendedName>
</protein>
<dbReference type="InterPro" id="IPR011050">
    <property type="entry name" value="Pectin_lyase_fold/virulence"/>
</dbReference>
<organism evidence="1 2">
    <name type="scientific">Niabella ginsenosidivorans</name>
    <dbReference type="NCBI Taxonomy" id="1176587"/>
    <lineage>
        <taxon>Bacteria</taxon>
        <taxon>Pseudomonadati</taxon>
        <taxon>Bacteroidota</taxon>
        <taxon>Chitinophagia</taxon>
        <taxon>Chitinophagales</taxon>
        <taxon>Chitinophagaceae</taxon>
        <taxon>Niabella</taxon>
    </lineage>
</organism>
<sequence length="197" mass="21226">MIVNTIADLKSAALPTENYANVLGYHSTGDGGGGEFYWDSTSTDNENGGTIFQKTGTATGRWKRIISGAFEVSWFGAKGDGVTDDTTAFQAAASFLQTIPSPGFIHSHAVPKLNACSAHGYVITDTIYFKPPVGGRSICFNNTSQLFYNGVKDRPCIVFENYSNSDFTISVIGNSAVNASTDTSHRYNIPVCYVVQY</sequence>
<dbReference type="Proteomes" id="UP000077667">
    <property type="component" value="Chromosome"/>
</dbReference>